<gene>
    <name evidence="2" type="ORF">EHW97_14090</name>
</gene>
<dbReference type="Pfam" id="PF02541">
    <property type="entry name" value="Ppx-GppA"/>
    <property type="match status" value="1"/>
</dbReference>
<dbReference type="OrthoDB" id="9793035at2"/>
<dbReference type="AlphaFoldDB" id="A0A3N6WKE9"/>
<dbReference type="InterPro" id="IPR050273">
    <property type="entry name" value="GppA/Ppx_hydrolase"/>
</dbReference>
<accession>A0A3N6WKE9</accession>
<dbReference type="EMBL" id="RQJX01000023">
    <property type="protein sequence ID" value="RQN02265.1"/>
    <property type="molecule type" value="Genomic_DNA"/>
</dbReference>
<evidence type="ECO:0000313" key="2">
    <source>
        <dbReference type="EMBL" id="RQN02265.1"/>
    </source>
</evidence>
<dbReference type="CDD" id="cd24119">
    <property type="entry name" value="ASKHA_NBD_MtPPX2-like"/>
    <property type="match status" value="1"/>
</dbReference>
<organism evidence="2 3">
    <name type="scientific">Aeromicrobium camelliae</name>
    <dbReference type="NCBI Taxonomy" id="1538144"/>
    <lineage>
        <taxon>Bacteria</taxon>
        <taxon>Bacillati</taxon>
        <taxon>Actinomycetota</taxon>
        <taxon>Actinomycetes</taxon>
        <taxon>Propionibacteriales</taxon>
        <taxon>Nocardioidaceae</taxon>
        <taxon>Aeromicrobium</taxon>
    </lineage>
</organism>
<protein>
    <submittedName>
        <fullName evidence="2">Ppx/GppA family phosphatase</fullName>
    </submittedName>
</protein>
<dbReference type="SUPFAM" id="SSF53067">
    <property type="entry name" value="Actin-like ATPase domain"/>
    <property type="match status" value="2"/>
</dbReference>
<sequence>MPERVAAIDCGTNSIRLLVTDIAGDTKTDLLREMRIVRLGQGVDQTGRLADEAIERTLAATAEYAQFIRGLEASAIRFCATSAVRDAANADRFADGIEQILGVRPEILSGDAEARASFDGATRELAGDRTLLIDLGGGSTEIVVGDQSGVSFATSLDIGSVRLTERFLPGDPPSVGEMTACMDYADRVIVPAVDGLAAADTFVGVAGTITTIAAHSLGLPSYDSEAIHQARLHLDDVREACLSLASMGVADRRALPFMHPGRADVIGAGALILDRLIEHLPLSTDTMVVSEHDILDGIAWGAAATKGV</sequence>
<dbReference type="Proteomes" id="UP000275225">
    <property type="component" value="Unassembled WGS sequence"/>
</dbReference>
<dbReference type="GO" id="GO:0016462">
    <property type="term" value="F:pyrophosphatase activity"/>
    <property type="evidence" value="ECO:0007669"/>
    <property type="project" value="TreeGrafter"/>
</dbReference>
<reference evidence="2 3" key="1">
    <citation type="submission" date="2018-11" db="EMBL/GenBank/DDBJ databases">
        <authorList>
            <person name="Li F."/>
        </authorList>
    </citation>
    <scope>NUCLEOTIDE SEQUENCE [LARGE SCALE GENOMIC DNA]</scope>
    <source>
        <strain evidence="2 3">YS17T</strain>
    </source>
</reference>
<evidence type="ECO:0000259" key="1">
    <source>
        <dbReference type="Pfam" id="PF02541"/>
    </source>
</evidence>
<dbReference type="InterPro" id="IPR043129">
    <property type="entry name" value="ATPase_NBD"/>
</dbReference>
<proteinExistence type="predicted"/>
<name>A0A3N6WKE9_9ACTN</name>
<dbReference type="Gene3D" id="3.30.420.150">
    <property type="entry name" value="Exopolyphosphatase. Domain 2"/>
    <property type="match status" value="1"/>
</dbReference>
<dbReference type="PANTHER" id="PTHR30005:SF13">
    <property type="entry name" value="EXOPOLYPHOSPHATASE 2"/>
    <property type="match status" value="1"/>
</dbReference>
<evidence type="ECO:0000313" key="3">
    <source>
        <dbReference type="Proteomes" id="UP000275225"/>
    </source>
</evidence>
<dbReference type="RefSeq" id="WP_124237809.1">
    <property type="nucleotide sequence ID" value="NZ_JBHUFI010000018.1"/>
</dbReference>
<comment type="caution">
    <text evidence="2">The sequence shown here is derived from an EMBL/GenBank/DDBJ whole genome shotgun (WGS) entry which is preliminary data.</text>
</comment>
<feature type="domain" description="Ppx/GppA phosphatase N-terminal" evidence="1">
    <location>
        <begin position="23"/>
        <end position="292"/>
    </location>
</feature>
<dbReference type="InterPro" id="IPR003695">
    <property type="entry name" value="Ppx_GppA_N"/>
</dbReference>
<dbReference type="PANTHER" id="PTHR30005">
    <property type="entry name" value="EXOPOLYPHOSPHATASE"/>
    <property type="match status" value="1"/>
</dbReference>
<dbReference type="Gene3D" id="3.30.420.40">
    <property type="match status" value="1"/>
</dbReference>
<keyword evidence="3" id="KW-1185">Reference proteome</keyword>